<dbReference type="OMA" id="PEWHTEW"/>
<organism evidence="1 2">
    <name type="scientific">Dothistroma septosporum (strain NZE10 / CBS 128990)</name>
    <name type="common">Red band needle blight fungus</name>
    <name type="synonym">Mycosphaerella pini</name>
    <dbReference type="NCBI Taxonomy" id="675120"/>
    <lineage>
        <taxon>Eukaryota</taxon>
        <taxon>Fungi</taxon>
        <taxon>Dikarya</taxon>
        <taxon>Ascomycota</taxon>
        <taxon>Pezizomycotina</taxon>
        <taxon>Dothideomycetes</taxon>
        <taxon>Dothideomycetidae</taxon>
        <taxon>Mycosphaerellales</taxon>
        <taxon>Mycosphaerellaceae</taxon>
        <taxon>Dothistroma</taxon>
    </lineage>
</organism>
<accession>N1PPT9</accession>
<dbReference type="CDD" id="cd07822">
    <property type="entry name" value="SRPBCC_4"/>
    <property type="match status" value="1"/>
</dbReference>
<dbReference type="InterPro" id="IPR019587">
    <property type="entry name" value="Polyketide_cyclase/dehydratase"/>
</dbReference>
<dbReference type="OrthoDB" id="1720422at2759"/>
<reference evidence="1 2" key="2">
    <citation type="journal article" date="2012" name="PLoS Pathog.">
        <title>Diverse lifestyles and strategies of plant pathogenesis encoded in the genomes of eighteen Dothideomycetes fungi.</title>
        <authorList>
            <person name="Ohm R.A."/>
            <person name="Feau N."/>
            <person name="Henrissat B."/>
            <person name="Schoch C.L."/>
            <person name="Horwitz B.A."/>
            <person name="Barry K.W."/>
            <person name="Condon B.J."/>
            <person name="Copeland A.C."/>
            <person name="Dhillon B."/>
            <person name="Glaser F."/>
            <person name="Hesse C.N."/>
            <person name="Kosti I."/>
            <person name="LaButti K."/>
            <person name="Lindquist E.A."/>
            <person name="Lucas S."/>
            <person name="Salamov A.A."/>
            <person name="Bradshaw R.E."/>
            <person name="Ciuffetti L."/>
            <person name="Hamelin R.C."/>
            <person name="Kema G.H.J."/>
            <person name="Lawrence C."/>
            <person name="Scott J.A."/>
            <person name="Spatafora J.W."/>
            <person name="Turgeon B.G."/>
            <person name="de Wit P.J.G.M."/>
            <person name="Zhong S."/>
            <person name="Goodwin S.B."/>
            <person name="Grigoriev I.V."/>
        </authorList>
    </citation>
    <scope>NUCLEOTIDE SEQUENCE [LARGE SCALE GENOMIC DNA]</scope>
    <source>
        <strain evidence="2">NZE10 / CBS 128990</strain>
    </source>
</reference>
<proteinExistence type="predicted"/>
<dbReference type="EMBL" id="KB446538">
    <property type="protein sequence ID" value="EME44953.1"/>
    <property type="molecule type" value="Genomic_DNA"/>
</dbReference>
<evidence type="ECO:0000313" key="1">
    <source>
        <dbReference type="EMBL" id="EME44953.1"/>
    </source>
</evidence>
<dbReference type="SUPFAM" id="SSF55961">
    <property type="entry name" value="Bet v1-like"/>
    <property type="match status" value="1"/>
</dbReference>
<keyword evidence="2" id="KW-1185">Reference proteome</keyword>
<reference evidence="2" key="1">
    <citation type="journal article" date="2012" name="PLoS Genet.">
        <title>The genomes of the fungal plant pathogens Cladosporium fulvum and Dothistroma septosporum reveal adaptation to different hosts and lifestyles but also signatures of common ancestry.</title>
        <authorList>
            <person name="de Wit P.J.G.M."/>
            <person name="van der Burgt A."/>
            <person name="Oekmen B."/>
            <person name="Stergiopoulos I."/>
            <person name="Abd-Elsalam K.A."/>
            <person name="Aerts A.L."/>
            <person name="Bahkali A.H."/>
            <person name="Beenen H.G."/>
            <person name="Chettri P."/>
            <person name="Cox M.P."/>
            <person name="Datema E."/>
            <person name="de Vries R.P."/>
            <person name="Dhillon B."/>
            <person name="Ganley A.R."/>
            <person name="Griffiths S.A."/>
            <person name="Guo Y."/>
            <person name="Hamelin R.C."/>
            <person name="Henrissat B."/>
            <person name="Kabir M.S."/>
            <person name="Jashni M.K."/>
            <person name="Kema G."/>
            <person name="Klaubauf S."/>
            <person name="Lapidus A."/>
            <person name="Levasseur A."/>
            <person name="Lindquist E."/>
            <person name="Mehrabi R."/>
            <person name="Ohm R.A."/>
            <person name="Owen T.J."/>
            <person name="Salamov A."/>
            <person name="Schwelm A."/>
            <person name="Schijlen E."/>
            <person name="Sun H."/>
            <person name="van den Burg H.A."/>
            <person name="van Ham R.C.H.J."/>
            <person name="Zhang S."/>
            <person name="Goodwin S.B."/>
            <person name="Grigoriev I.V."/>
            <person name="Collemare J."/>
            <person name="Bradshaw R.E."/>
        </authorList>
    </citation>
    <scope>NUCLEOTIDE SEQUENCE [LARGE SCALE GENOMIC DNA]</scope>
    <source>
        <strain evidence="2">NZE10 / CBS 128990</strain>
    </source>
</reference>
<gene>
    <name evidence="1" type="ORF">DOTSEDRAFT_52361</name>
</gene>
<protein>
    <submittedName>
        <fullName evidence="1">Uncharacterized protein</fullName>
    </submittedName>
</protein>
<dbReference type="Proteomes" id="UP000016933">
    <property type="component" value="Unassembled WGS sequence"/>
</dbReference>
<dbReference type="PANTHER" id="PTHR36166:SF1">
    <property type="entry name" value="SRPBCC DOMAIN-CONTAINING PROTEIN"/>
    <property type="match status" value="1"/>
</dbReference>
<dbReference type="Gene3D" id="3.30.530.20">
    <property type="match status" value="1"/>
</dbReference>
<dbReference type="Pfam" id="PF10604">
    <property type="entry name" value="Polyketide_cyc2"/>
    <property type="match status" value="1"/>
</dbReference>
<dbReference type="InterPro" id="IPR023393">
    <property type="entry name" value="START-like_dom_sf"/>
</dbReference>
<dbReference type="eggNOG" id="ENOG502S64G">
    <property type="taxonomic scope" value="Eukaryota"/>
</dbReference>
<dbReference type="AlphaFoldDB" id="N1PPT9"/>
<sequence length="147" mass="16604">MVLIHTEIEINAPPAKVRQVFHDFTSWPEWSHGMIKAVSSHKNASEVKVGDTLEVVLEGMTIEPVLLENNDSEFKWRGNSLNLLMGDHGFKFQDSKTSPGGTTFVHEEEFYRLLAVIMILPLGLYGKTEKGFEAFNEDLKRRVEGGN</sequence>
<dbReference type="HOGENOM" id="CLU_069867_3_1_1"/>
<dbReference type="PANTHER" id="PTHR36166">
    <property type="entry name" value="CHROMOSOME 9, WHOLE GENOME SHOTGUN SEQUENCE"/>
    <property type="match status" value="1"/>
</dbReference>
<name>N1PPT9_DOTSN</name>
<evidence type="ECO:0000313" key="2">
    <source>
        <dbReference type="Proteomes" id="UP000016933"/>
    </source>
</evidence>
<dbReference type="STRING" id="675120.N1PPT9"/>